<feature type="transmembrane region" description="Helical" evidence="1">
    <location>
        <begin position="159"/>
        <end position="180"/>
    </location>
</feature>
<evidence type="ECO:0000256" key="1">
    <source>
        <dbReference type="SAM" id="Phobius"/>
    </source>
</evidence>
<gene>
    <name evidence="2" type="ORF">DSTB1V02_LOCUS1044</name>
</gene>
<reference evidence="2" key="1">
    <citation type="submission" date="2020-11" db="EMBL/GenBank/DDBJ databases">
        <authorList>
            <person name="Tran Van P."/>
        </authorList>
    </citation>
    <scope>NUCLEOTIDE SEQUENCE</scope>
</reference>
<dbReference type="PANTHER" id="PTHR36694">
    <property type="entry name" value="PASIFLORA 1, ISOFORM A-RELATED"/>
    <property type="match status" value="1"/>
</dbReference>
<sequence length="234" mass="26033">MAWVRTFCGCISTRKGAIVIASLALTLSIPVVISLGSDFRRISAYHQDHSATLRAYRKMLIFATTLIVVYAMSSLILIFAAQKVSRRPRGPFIRSSVARSRVSPLFRGDCQLPYEGDVRMMHVPWMVVHPVVTVGLVTVMAYVAALLGRSATAANEMKAVQTVFWIFVCLWIMSYLWVVVVSNYQKLGNAQDGDDDLPADTTAWSLGKWQLPDGQLKRRSRKQNILVAPASTEP</sequence>
<keyword evidence="1" id="KW-1133">Transmembrane helix</keyword>
<dbReference type="AlphaFoldDB" id="A0A7R9A2P5"/>
<feature type="transmembrane region" description="Helical" evidence="1">
    <location>
        <begin position="60"/>
        <end position="81"/>
    </location>
</feature>
<feature type="transmembrane region" description="Helical" evidence="1">
    <location>
        <begin position="16"/>
        <end position="39"/>
    </location>
</feature>
<keyword evidence="1" id="KW-0812">Transmembrane</keyword>
<keyword evidence="3" id="KW-1185">Reference proteome</keyword>
<dbReference type="Proteomes" id="UP000677054">
    <property type="component" value="Unassembled WGS sequence"/>
</dbReference>
<protein>
    <submittedName>
        <fullName evidence="2">Uncharacterized protein</fullName>
    </submittedName>
</protein>
<keyword evidence="1" id="KW-0472">Membrane</keyword>
<organism evidence="2">
    <name type="scientific">Darwinula stevensoni</name>
    <dbReference type="NCBI Taxonomy" id="69355"/>
    <lineage>
        <taxon>Eukaryota</taxon>
        <taxon>Metazoa</taxon>
        <taxon>Ecdysozoa</taxon>
        <taxon>Arthropoda</taxon>
        <taxon>Crustacea</taxon>
        <taxon>Oligostraca</taxon>
        <taxon>Ostracoda</taxon>
        <taxon>Podocopa</taxon>
        <taxon>Podocopida</taxon>
        <taxon>Darwinulocopina</taxon>
        <taxon>Darwinuloidea</taxon>
        <taxon>Darwinulidae</taxon>
        <taxon>Darwinula</taxon>
    </lineage>
</organism>
<feature type="transmembrane region" description="Helical" evidence="1">
    <location>
        <begin position="127"/>
        <end position="147"/>
    </location>
</feature>
<dbReference type="EMBL" id="CAJPEV010000088">
    <property type="protein sequence ID" value="CAG0880375.1"/>
    <property type="molecule type" value="Genomic_DNA"/>
</dbReference>
<proteinExistence type="predicted"/>
<dbReference type="EMBL" id="LR899605">
    <property type="protein sequence ID" value="CAD7241042.1"/>
    <property type="molecule type" value="Genomic_DNA"/>
</dbReference>
<evidence type="ECO:0000313" key="3">
    <source>
        <dbReference type="Proteomes" id="UP000677054"/>
    </source>
</evidence>
<name>A0A7R9A2P5_9CRUS</name>
<evidence type="ECO:0000313" key="2">
    <source>
        <dbReference type="EMBL" id="CAD7241042.1"/>
    </source>
</evidence>
<accession>A0A7R9A2P5</accession>
<dbReference type="PANTHER" id="PTHR36694:SF11">
    <property type="entry name" value="LP21121P-RELATED"/>
    <property type="match status" value="1"/>
</dbReference>